<feature type="region of interest" description="Disordered" evidence="1">
    <location>
        <begin position="70"/>
        <end position="95"/>
    </location>
</feature>
<evidence type="ECO:0000256" key="2">
    <source>
        <dbReference type="SAM" id="Phobius"/>
    </source>
</evidence>
<protein>
    <submittedName>
        <fullName evidence="3">Phage shock protein B</fullName>
    </submittedName>
</protein>
<dbReference type="AlphaFoldDB" id="A0A4V2SC25"/>
<accession>A0A4V2SC25</accession>
<dbReference type="NCBIfam" id="TIGR02976">
    <property type="entry name" value="phageshock_pspB"/>
    <property type="match status" value="1"/>
</dbReference>
<keyword evidence="2" id="KW-0812">Transmembrane</keyword>
<sequence>MEFWQFMSIPSILFAVVVAPIWIIMHYRSVNRSSRSLNREDLERIEQMLVTVDRLTDRIETLESILDGDHRDWRGQAGRQRGEKPQATQEPRYDA</sequence>
<dbReference type="Pfam" id="PF06667">
    <property type="entry name" value="PspB"/>
    <property type="match status" value="1"/>
</dbReference>
<organism evidence="3 4">
    <name type="scientific">Chromatocurvus halotolerans</name>
    <dbReference type="NCBI Taxonomy" id="1132028"/>
    <lineage>
        <taxon>Bacteria</taxon>
        <taxon>Pseudomonadati</taxon>
        <taxon>Pseudomonadota</taxon>
        <taxon>Gammaproteobacteria</taxon>
        <taxon>Cellvibrionales</taxon>
        <taxon>Halieaceae</taxon>
        <taxon>Chromatocurvus</taxon>
    </lineage>
</organism>
<proteinExistence type="predicted"/>
<name>A0A4V2SC25_9GAMM</name>
<feature type="transmembrane region" description="Helical" evidence="2">
    <location>
        <begin position="6"/>
        <end position="25"/>
    </location>
</feature>
<keyword evidence="2" id="KW-1133">Transmembrane helix</keyword>
<dbReference type="GO" id="GO:0009271">
    <property type="term" value="P:phage shock"/>
    <property type="evidence" value="ECO:0007669"/>
    <property type="project" value="InterPro"/>
</dbReference>
<evidence type="ECO:0000313" key="3">
    <source>
        <dbReference type="EMBL" id="TCO77760.1"/>
    </source>
</evidence>
<feature type="compositionally biased region" description="Basic and acidic residues" evidence="1">
    <location>
        <begin position="70"/>
        <end position="84"/>
    </location>
</feature>
<dbReference type="EMBL" id="SLWX01000002">
    <property type="protein sequence ID" value="TCO77760.1"/>
    <property type="molecule type" value="Genomic_DNA"/>
</dbReference>
<dbReference type="InterPro" id="IPR009554">
    <property type="entry name" value="Phageshock_PspB"/>
</dbReference>
<keyword evidence="4" id="KW-1185">Reference proteome</keyword>
<reference evidence="3 4" key="1">
    <citation type="submission" date="2019-03" db="EMBL/GenBank/DDBJ databases">
        <title>Genomic Encyclopedia of Type Strains, Phase IV (KMG-IV): sequencing the most valuable type-strain genomes for metagenomic binning, comparative biology and taxonomic classification.</title>
        <authorList>
            <person name="Goeker M."/>
        </authorList>
    </citation>
    <scope>NUCLEOTIDE SEQUENCE [LARGE SCALE GENOMIC DNA]</scope>
    <source>
        <strain evidence="3 4">DSM 23344</strain>
    </source>
</reference>
<evidence type="ECO:0000313" key="4">
    <source>
        <dbReference type="Proteomes" id="UP000294980"/>
    </source>
</evidence>
<evidence type="ECO:0000256" key="1">
    <source>
        <dbReference type="SAM" id="MobiDB-lite"/>
    </source>
</evidence>
<dbReference type="Proteomes" id="UP000294980">
    <property type="component" value="Unassembled WGS sequence"/>
</dbReference>
<dbReference type="OrthoDB" id="6198106at2"/>
<comment type="caution">
    <text evidence="3">The sequence shown here is derived from an EMBL/GenBank/DDBJ whole genome shotgun (WGS) entry which is preliminary data.</text>
</comment>
<keyword evidence="2" id="KW-0472">Membrane</keyword>
<dbReference type="GO" id="GO:0006355">
    <property type="term" value="P:regulation of DNA-templated transcription"/>
    <property type="evidence" value="ECO:0007669"/>
    <property type="project" value="InterPro"/>
</dbReference>
<gene>
    <name evidence="3" type="ORF">EV688_102217</name>
</gene>
<dbReference type="RefSeq" id="WP_117314632.1">
    <property type="nucleotide sequence ID" value="NZ_QQSW01000001.1"/>
</dbReference>